<evidence type="ECO:0000313" key="11">
    <source>
        <dbReference type="Proteomes" id="UP000241107"/>
    </source>
</evidence>
<name>A0A2P7YRK7_9ASCO</name>
<dbReference type="GO" id="GO:0004798">
    <property type="term" value="F:dTMP kinase activity"/>
    <property type="evidence" value="ECO:0007669"/>
    <property type="project" value="UniProtKB-EC"/>
</dbReference>
<comment type="pathway">
    <text evidence="1">Pyrimidine metabolism; dTTP biosynthesis.</text>
</comment>
<comment type="caution">
    <text evidence="10">The sequence shown here is derived from an EMBL/GenBank/DDBJ whole genome shotgun (WGS) entry which is preliminary data.</text>
</comment>
<dbReference type="SUPFAM" id="SSF52540">
    <property type="entry name" value="P-loop containing nucleoside triphosphate hydrolases"/>
    <property type="match status" value="1"/>
</dbReference>
<dbReference type="GO" id="GO:0004550">
    <property type="term" value="F:nucleoside diphosphate kinase activity"/>
    <property type="evidence" value="ECO:0007669"/>
    <property type="project" value="EnsemblFungi"/>
</dbReference>
<evidence type="ECO:0000256" key="2">
    <source>
        <dbReference type="ARBA" id="ARBA00009776"/>
    </source>
</evidence>
<dbReference type="InterPro" id="IPR018095">
    <property type="entry name" value="Thymidylate_kin_CS"/>
</dbReference>
<dbReference type="GO" id="GO:0006235">
    <property type="term" value="P:dTTP biosynthetic process"/>
    <property type="evidence" value="ECO:0007669"/>
    <property type="project" value="EnsemblFungi"/>
</dbReference>
<protein>
    <recommendedName>
        <fullName evidence="3">dTMP kinase</fullName>
        <ecNumber evidence="3">2.7.4.9</ecNumber>
    </recommendedName>
</protein>
<dbReference type="HAMAP" id="MF_00165">
    <property type="entry name" value="Thymidylate_kinase"/>
    <property type="match status" value="1"/>
</dbReference>
<sequence>MRGSLILIEGLDRSGKLTQAEILAKKLDADLVKFPDRLTPIGQIINRYLTDKTFDLPDQSAHLLFSANRWELAKLLEEKLLSGKSIVMDRYIYSGIAYSLAKKGAEMDSYDWLYGPDRGLPKPDLTLFLTISLEELSSRKGYGEERYEQIEFQKKVKECFLNILDLKDPAIAIVDVQGLPIEPVTAKLWSEVESRALHQPIDREISHFS</sequence>
<keyword evidence="8" id="KW-0067">ATP-binding</keyword>
<proteinExistence type="inferred from homology"/>
<dbReference type="STRING" id="418784.A0A2P7YRK7"/>
<dbReference type="NCBIfam" id="TIGR00041">
    <property type="entry name" value="DTMP_kinase"/>
    <property type="match status" value="1"/>
</dbReference>
<dbReference type="PANTHER" id="PTHR10344">
    <property type="entry name" value="THYMIDYLATE KINASE"/>
    <property type="match status" value="1"/>
</dbReference>
<evidence type="ECO:0000256" key="7">
    <source>
        <dbReference type="ARBA" id="ARBA00022777"/>
    </source>
</evidence>
<dbReference type="CDD" id="cd01672">
    <property type="entry name" value="TMPK"/>
    <property type="match status" value="1"/>
</dbReference>
<evidence type="ECO:0000259" key="9">
    <source>
        <dbReference type="Pfam" id="PF02223"/>
    </source>
</evidence>
<dbReference type="Gene3D" id="3.40.50.300">
    <property type="entry name" value="P-loop containing nucleotide triphosphate hydrolases"/>
    <property type="match status" value="1"/>
</dbReference>
<keyword evidence="4" id="KW-0808">Transferase</keyword>
<dbReference type="PANTHER" id="PTHR10344:SF1">
    <property type="entry name" value="THYMIDYLATE KINASE"/>
    <property type="match status" value="1"/>
</dbReference>
<feature type="domain" description="Thymidylate kinase-like" evidence="9">
    <location>
        <begin position="8"/>
        <end position="182"/>
    </location>
</feature>
<dbReference type="GO" id="GO:0120136">
    <property type="term" value="F:dUMP kinase activity"/>
    <property type="evidence" value="ECO:0007669"/>
    <property type="project" value="EnsemblFungi"/>
</dbReference>
<dbReference type="Proteomes" id="UP000241107">
    <property type="component" value="Unassembled WGS sequence"/>
</dbReference>
<dbReference type="RefSeq" id="XP_024713827.1">
    <property type="nucleotide sequence ID" value="XM_024857901.1"/>
</dbReference>
<dbReference type="EMBL" id="PYFQ01000005">
    <property type="protein sequence ID" value="PSK38595.1"/>
    <property type="molecule type" value="Genomic_DNA"/>
</dbReference>
<dbReference type="PROSITE" id="PS01331">
    <property type="entry name" value="THYMIDYLATE_KINASE"/>
    <property type="match status" value="1"/>
</dbReference>
<comment type="similarity">
    <text evidence="2">Belongs to the thymidylate kinase family.</text>
</comment>
<dbReference type="AlphaFoldDB" id="A0A2P7YRK7"/>
<dbReference type="OrthoDB" id="425602at2759"/>
<keyword evidence="5" id="KW-0545">Nucleotide biosynthesis</keyword>
<evidence type="ECO:0000256" key="3">
    <source>
        <dbReference type="ARBA" id="ARBA00012980"/>
    </source>
</evidence>
<dbReference type="GO" id="GO:0005524">
    <property type="term" value="F:ATP binding"/>
    <property type="evidence" value="ECO:0007669"/>
    <property type="project" value="UniProtKB-KW"/>
</dbReference>
<reference evidence="10 11" key="1">
    <citation type="submission" date="2018-03" db="EMBL/GenBank/DDBJ databases">
        <title>Candida pseudohaemulonii genome assembly and annotation.</title>
        <authorList>
            <person name="Munoz J.F."/>
            <person name="Gade L.G."/>
            <person name="Chow N.A."/>
            <person name="Litvintseva A.P."/>
            <person name="Loparev V.N."/>
            <person name="Cuomo C.A."/>
        </authorList>
    </citation>
    <scope>NUCLEOTIDE SEQUENCE [LARGE SCALE GENOMIC DNA]</scope>
    <source>
        <strain evidence="10 11">B12108</strain>
    </source>
</reference>
<keyword evidence="6" id="KW-0547">Nucleotide-binding</keyword>
<gene>
    <name evidence="10" type="ORF">C7M61_002530</name>
</gene>
<dbReference type="VEuPathDB" id="FungiDB:C7M61_002530"/>
<accession>A0A2P7YRK7</accession>
<dbReference type="GO" id="GO:0006227">
    <property type="term" value="P:dUDP biosynthetic process"/>
    <property type="evidence" value="ECO:0007669"/>
    <property type="project" value="EnsemblFungi"/>
</dbReference>
<evidence type="ECO:0000256" key="1">
    <source>
        <dbReference type="ARBA" id="ARBA00004992"/>
    </source>
</evidence>
<dbReference type="GO" id="GO:0005634">
    <property type="term" value="C:nucleus"/>
    <property type="evidence" value="ECO:0007669"/>
    <property type="project" value="EnsemblFungi"/>
</dbReference>
<dbReference type="InterPro" id="IPR039430">
    <property type="entry name" value="Thymidylate_kin-like_dom"/>
</dbReference>
<evidence type="ECO:0000256" key="6">
    <source>
        <dbReference type="ARBA" id="ARBA00022741"/>
    </source>
</evidence>
<dbReference type="GO" id="GO:0006233">
    <property type="term" value="P:dTDP biosynthetic process"/>
    <property type="evidence" value="ECO:0007669"/>
    <property type="project" value="EnsemblFungi"/>
</dbReference>
<evidence type="ECO:0000256" key="8">
    <source>
        <dbReference type="ARBA" id="ARBA00022840"/>
    </source>
</evidence>
<dbReference type="GO" id="GO:0005829">
    <property type="term" value="C:cytosol"/>
    <property type="evidence" value="ECO:0007669"/>
    <property type="project" value="TreeGrafter"/>
</dbReference>
<evidence type="ECO:0000256" key="5">
    <source>
        <dbReference type="ARBA" id="ARBA00022727"/>
    </source>
</evidence>
<keyword evidence="7 10" id="KW-0418">Kinase</keyword>
<dbReference type="InterPro" id="IPR018094">
    <property type="entry name" value="Thymidylate_kinase"/>
</dbReference>
<evidence type="ECO:0000256" key="4">
    <source>
        <dbReference type="ARBA" id="ARBA00022679"/>
    </source>
</evidence>
<dbReference type="Pfam" id="PF02223">
    <property type="entry name" value="Thymidylate_kin"/>
    <property type="match status" value="1"/>
</dbReference>
<dbReference type="GeneID" id="36565919"/>
<dbReference type="InterPro" id="IPR027417">
    <property type="entry name" value="P-loop_NTPase"/>
</dbReference>
<dbReference type="EC" id="2.7.4.9" evidence="3"/>
<organism evidence="10 11">
    <name type="scientific">Candidozyma pseudohaemuli</name>
    <dbReference type="NCBI Taxonomy" id="418784"/>
    <lineage>
        <taxon>Eukaryota</taxon>
        <taxon>Fungi</taxon>
        <taxon>Dikarya</taxon>
        <taxon>Ascomycota</taxon>
        <taxon>Saccharomycotina</taxon>
        <taxon>Pichiomycetes</taxon>
        <taxon>Metschnikowiaceae</taxon>
        <taxon>Candidozyma</taxon>
    </lineage>
</organism>
<keyword evidence="11" id="KW-1185">Reference proteome</keyword>
<evidence type="ECO:0000313" key="10">
    <source>
        <dbReference type="EMBL" id="PSK38595.1"/>
    </source>
</evidence>